<comment type="caution">
    <text evidence="1">The sequence shown here is derived from an EMBL/GenBank/DDBJ whole genome shotgun (WGS) entry which is preliminary data.</text>
</comment>
<accession>A0A834WAJ8</accession>
<organism evidence="1 2">
    <name type="scientific">Senna tora</name>
    <dbReference type="NCBI Taxonomy" id="362788"/>
    <lineage>
        <taxon>Eukaryota</taxon>
        <taxon>Viridiplantae</taxon>
        <taxon>Streptophyta</taxon>
        <taxon>Embryophyta</taxon>
        <taxon>Tracheophyta</taxon>
        <taxon>Spermatophyta</taxon>
        <taxon>Magnoliopsida</taxon>
        <taxon>eudicotyledons</taxon>
        <taxon>Gunneridae</taxon>
        <taxon>Pentapetalae</taxon>
        <taxon>rosids</taxon>
        <taxon>fabids</taxon>
        <taxon>Fabales</taxon>
        <taxon>Fabaceae</taxon>
        <taxon>Caesalpinioideae</taxon>
        <taxon>Cassia clade</taxon>
        <taxon>Senna</taxon>
    </lineage>
</organism>
<evidence type="ECO:0000313" key="2">
    <source>
        <dbReference type="Proteomes" id="UP000634136"/>
    </source>
</evidence>
<reference evidence="1" key="1">
    <citation type="submission" date="2020-09" db="EMBL/GenBank/DDBJ databases">
        <title>Genome-Enabled Discovery of Anthraquinone Biosynthesis in Senna tora.</title>
        <authorList>
            <person name="Kang S.-H."/>
            <person name="Pandey R.P."/>
            <person name="Lee C.-M."/>
            <person name="Sim J.-S."/>
            <person name="Jeong J.-T."/>
            <person name="Choi B.-S."/>
            <person name="Jung M."/>
            <person name="Ginzburg D."/>
            <person name="Zhao K."/>
            <person name="Won S.Y."/>
            <person name="Oh T.-J."/>
            <person name="Yu Y."/>
            <person name="Kim N.-H."/>
            <person name="Lee O.R."/>
            <person name="Lee T.-H."/>
            <person name="Bashyal P."/>
            <person name="Kim T.-S."/>
            <person name="Lee W.-H."/>
            <person name="Kawkins C."/>
            <person name="Kim C.-K."/>
            <person name="Kim J.S."/>
            <person name="Ahn B.O."/>
            <person name="Rhee S.Y."/>
            <person name="Sohng J.K."/>
        </authorList>
    </citation>
    <scope>NUCLEOTIDE SEQUENCE</scope>
    <source>
        <tissue evidence="1">Leaf</tissue>
    </source>
</reference>
<keyword evidence="2" id="KW-1185">Reference proteome</keyword>
<dbReference type="Proteomes" id="UP000634136">
    <property type="component" value="Unassembled WGS sequence"/>
</dbReference>
<protein>
    <submittedName>
        <fullName evidence="1">Uncharacterized protein</fullName>
    </submittedName>
</protein>
<dbReference type="EMBL" id="JAAIUW010000009">
    <property type="protein sequence ID" value="KAF7814383.1"/>
    <property type="molecule type" value="Genomic_DNA"/>
</dbReference>
<name>A0A834WAJ8_9FABA</name>
<sequence length="45" mass="5051">MEELSGSVARERVETVRKRYLHVLSGALVRVKRRGPITPTKFAVG</sequence>
<evidence type="ECO:0000313" key="1">
    <source>
        <dbReference type="EMBL" id="KAF7814383.1"/>
    </source>
</evidence>
<dbReference type="AlphaFoldDB" id="A0A834WAJ8"/>
<gene>
    <name evidence="1" type="ORF">G2W53_028352</name>
</gene>
<proteinExistence type="predicted"/>